<organism evidence="7 8">
    <name type="scientific">Andalucia godoyi</name>
    <name type="common">Flagellate</name>
    <dbReference type="NCBI Taxonomy" id="505711"/>
    <lineage>
        <taxon>Eukaryota</taxon>
        <taxon>Discoba</taxon>
        <taxon>Jakobida</taxon>
        <taxon>Andalucina</taxon>
        <taxon>Andaluciidae</taxon>
        <taxon>Andalucia</taxon>
    </lineage>
</organism>
<dbReference type="PANTHER" id="PTHR48075">
    <property type="entry name" value="3-HYDROXYACYL-COA DEHYDROGENASE FAMILY PROTEIN"/>
    <property type="match status" value="1"/>
</dbReference>
<dbReference type="GO" id="GO:0070403">
    <property type="term" value="F:NAD+ binding"/>
    <property type="evidence" value="ECO:0007669"/>
    <property type="project" value="InterPro"/>
</dbReference>
<accession>A0A8K0AHP4</accession>
<dbReference type="Proteomes" id="UP000799049">
    <property type="component" value="Unassembled WGS sequence"/>
</dbReference>
<dbReference type="SUPFAM" id="SSF51735">
    <property type="entry name" value="NAD(P)-binding Rossmann-fold domains"/>
    <property type="match status" value="1"/>
</dbReference>
<dbReference type="InterPro" id="IPR013328">
    <property type="entry name" value="6PGD_dom2"/>
</dbReference>
<feature type="domain" description="3-hydroxyacyl-CoA dehydrogenase C-terminal" evidence="5">
    <location>
        <begin position="197"/>
        <end position="293"/>
    </location>
</feature>
<evidence type="ECO:0000259" key="5">
    <source>
        <dbReference type="Pfam" id="PF00725"/>
    </source>
</evidence>
<keyword evidence="3" id="KW-0560">Oxidoreductase</keyword>
<evidence type="ECO:0000313" key="7">
    <source>
        <dbReference type="EMBL" id="KAF0852714.1"/>
    </source>
</evidence>
<name>A0A8K0AHP4_ANDGO</name>
<gene>
    <name evidence="7" type="ORF">ANDGO_08608</name>
</gene>
<dbReference type="Pfam" id="PF02737">
    <property type="entry name" value="3HCDH_N"/>
    <property type="match status" value="1"/>
</dbReference>
<feature type="site" description="Important for catalytic activity" evidence="4">
    <location>
        <position position="151"/>
    </location>
</feature>
<dbReference type="Gene3D" id="3.40.50.720">
    <property type="entry name" value="NAD(P)-binding Rossmann-like Domain"/>
    <property type="match status" value="1"/>
</dbReference>
<comment type="similarity">
    <text evidence="2">Belongs to the 3-hydroxyacyl-CoA dehydrogenase family.</text>
</comment>
<dbReference type="AlphaFoldDB" id="A0A8K0AHP4"/>
<dbReference type="InterPro" id="IPR036291">
    <property type="entry name" value="NAD(P)-bd_dom_sf"/>
</dbReference>
<evidence type="ECO:0000259" key="6">
    <source>
        <dbReference type="Pfam" id="PF02737"/>
    </source>
</evidence>
<evidence type="ECO:0000256" key="3">
    <source>
        <dbReference type="ARBA" id="ARBA00023002"/>
    </source>
</evidence>
<dbReference type="PIRSF" id="PIRSF000105">
    <property type="entry name" value="HCDH"/>
    <property type="match status" value="1"/>
</dbReference>
<dbReference type="OrthoDB" id="5958943at2759"/>
<dbReference type="GO" id="GO:0006631">
    <property type="term" value="P:fatty acid metabolic process"/>
    <property type="evidence" value="ECO:0007669"/>
    <property type="project" value="InterPro"/>
</dbReference>
<sequence length="299" mass="32175">MLGRRLFSTETASKLIGVVGGGQMGTGIAFVGALRAQSKVLVVDGNATQLDKSSSFMDSLLSKQVQKGLLTEVQAKEVKSRVRFSSKIEDLSSADFCIEAVSENTELKQNVFRALDKVAGPDTILATNTSSISITKIAAVTSRPEKVIGMHFFYPVPVLELVEIVKGLATAQTTVDKTVQLARAMGKTTTNALDVPGFISNRILMPYINEAFLTLQENIGTPEDIDTTMKLGTNVPMGPLTLADFIGLDTCLNIMRVLHENLGSDKYAPAPLLIKYVDAGWLGRKTGRGVFSYAAAIKK</sequence>
<evidence type="ECO:0000256" key="2">
    <source>
        <dbReference type="ARBA" id="ARBA00009463"/>
    </source>
</evidence>
<dbReference type="InterPro" id="IPR006108">
    <property type="entry name" value="3HC_DH_C"/>
</dbReference>
<evidence type="ECO:0000256" key="4">
    <source>
        <dbReference type="PIRSR" id="PIRSR000105-1"/>
    </source>
</evidence>
<evidence type="ECO:0000313" key="8">
    <source>
        <dbReference type="Proteomes" id="UP000799049"/>
    </source>
</evidence>
<dbReference type="PANTHER" id="PTHR48075:SF5">
    <property type="entry name" value="3-HYDROXYBUTYRYL-COA DEHYDROGENASE"/>
    <property type="match status" value="1"/>
</dbReference>
<dbReference type="InterPro" id="IPR006176">
    <property type="entry name" value="3-OHacyl-CoA_DH_NAD-bd"/>
</dbReference>
<comment type="caution">
    <text evidence="7">The sequence shown here is derived from an EMBL/GenBank/DDBJ whole genome shotgun (WGS) entry which is preliminary data.</text>
</comment>
<dbReference type="InterPro" id="IPR008927">
    <property type="entry name" value="6-PGluconate_DH-like_C_sf"/>
</dbReference>
<keyword evidence="8" id="KW-1185">Reference proteome</keyword>
<comment type="pathway">
    <text evidence="1">Lipid metabolism; fatty acid beta-oxidation.</text>
</comment>
<dbReference type="FunFam" id="3.40.50.720:FF:000009">
    <property type="entry name" value="Fatty oxidation complex, alpha subunit"/>
    <property type="match status" value="1"/>
</dbReference>
<dbReference type="SUPFAM" id="SSF48179">
    <property type="entry name" value="6-phosphogluconate dehydrogenase C-terminal domain-like"/>
    <property type="match status" value="1"/>
</dbReference>
<dbReference type="GO" id="GO:0016616">
    <property type="term" value="F:oxidoreductase activity, acting on the CH-OH group of donors, NAD or NADP as acceptor"/>
    <property type="evidence" value="ECO:0007669"/>
    <property type="project" value="InterPro"/>
</dbReference>
<reference evidence="7" key="1">
    <citation type="submission" date="2019-09" db="EMBL/GenBank/DDBJ databases">
        <title>The Mitochondrial Proteome of the Jakobid, Andalucia godoyi, a Protist With the Most Gene-Rich and Bacteria-Like Mitochondrial Genome.</title>
        <authorList>
            <person name="Gray M.W."/>
            <person name="Burger G."/>
            <person name="Derelle R."/>
            <person name="Klimes V."/>
            <person name="Leger M."/>
            <person name="Sarrasin M."/>
            <person name="Vlcek C."/>
            <person name="Roger A.J."/>
            <person name="Elias M."/>
            <person name="Lang B.F."/>
        </authorList>
    </citation>
    <scope>NUCLEOTIDE SEQUENCE</scope>
    <source>
        <strain evidence="7">And28</strain>
    </source>
</reference>
<dbReference type="Gene3D" id="1.10.1040.10">
    <property type="entry name" value="N-(1-d-carboxylethyl)-l-norvaline Dehydrogenase, domain 2"/>
    <property type="match status" value="1"/>
</dbReference>
<dbReference type="Pfam" id="PF00725">
    <property type="entry name" value="3HCDH"/>
    <property type="match status" value="1"/>
</dbReference>
<proteinExistence type="inferred from homology"/>
<feature type="domain" description="3-hydroxyacyl-CoA dehydrogenase NAD binding" evidence="6">
    <location>
        <begin position="16"/>
        <end position="191"/>
    </location>
</feature>
<dbReference type="InterPro" id="IPR022694">
    <property type="entry name" value="3-OHacyl-CoA_DH"/>
</dbReference>
<evidence type="ECO:0000256" key="1">
    <source>
        <dbReference type="ARBA" id="ARBA00005005"/>
    </source>
</evidence>
<dbReference type="EMBL" id="VRVR01000020">
    <property type="protein sequence ID" value="KAF0852714.1"/>
    <property type="molecule type" value="Genomic_DNA"/>
</dbReference>
<protein>
    <submittedName>
        <fullName evidence="7">Mitochondrial 3-hydroxybutyryl-CoA dehydrogenase</fullName>
    </submittedName>
</protein>